<dbReference type="Proteomes" id="UP000041770">
    <property type="component" value="Unassembled WGS sequence"/>
</dbReference>
<evidence type="ECO:0000313" key="3">
    <source>
        <dbReference type="Proteomes" id="UP000041770"/>
    </source>
</evidence>
<dbReference type="Proteomes" id="UP000046067">
    <property type="component" value="Unassembled WGS sequence"/>
</dbReference>
<gene>
    <name evidence="2" type="ORF">ERS013200_01170</name>
    <name evidence="1" type="ORF">ERS013201_00708</name>
</gene>
<sequence length="78" mass="8165">MTFLSLGKTNTMANAAAKGGIPPTHIKLSQGASMLEIKAAYAPITIKATENMDEANAVSLPRTVGVKRPIIKLTATVK</sequence>
<evidence type="ECO:0000313" key="2">
    <source>
        <dbReference type="EMBL" id="CSC33023.1"/>
    </source>
</evidence>
<protein>
    <submittedName>
        <fullName evidence="2">Uncharacterized protein</fullName>
    </submittedName>
</protein>
<reference evidence="3 4" key="1">
    <citation type="submission" date="2015-07" db="EMBL/GenBank/DDBJ databases">
        <authorList>
            <consortium name="Pathogen Informatics"/>
        </authorList>
    </citation>
    <scope>NUCLEOTIDE SEQUENCE [LARGE SCALE GENOMIC DNA]</scope>
    <source>
        <strain evidence="2 3">A316</strain>
        <strain evidence="1 4">A325</strain>
    </source>
</reference>
<proteinExistence type="predicted"/>
<dbReference type="AlphaFoldDB" id="A0A655Y812"/>
<dbReference type="EMBL" id="CWQY01000005">
    <property type="protein sequence ID" value="CSC33023.1"/>
    <property type="molecule type" value="Genomic_DNA"/>
</dbReference>
<name>A0A655Y812_VIBCL</name>
<accession>A0A655Y812</accession>
<organism evidence="2 3">
    <name type="scientific">Vibrio cholerae</name>
    <dbReference type="NCBI Taxonomy" id="666"/>
    <lineage>
        <taxon>Bacteria</taxon>
        <taxon>Pseudomonadati</taxon>
        <taxon>Pseudomonadota</taxon>
        <taxon>Gammaproteobacteria</taxon>
        <taxon>Vibrionales</taxon>
        <taxon>Vibrionaceae</taxon>
        <taxon>Vibrio</taxon>
    </lineage>
</organism>
<evidence type="ECO:0000313" key="4">
    <source>
        <dbReference type="Proteomes" id="UP000046067"/>
    </source>
</evidence>
<evidence type="ECO:0000313" key="1">
    <source>
        <dbReference type="EMBL" id="CSB69721.1"/>
    </source>
</evidence>
<dbReference type="EMBL" id="CWQJ01000003">
    <property type="protein sequence ID" value="CSB69721.1"/>
    <property type="molecule type" value="Genomic_DNA"/>
</dbReference>